<evidence type="ECO:0000256" key="3">
    <source>
        <dbReference type="SAM" id="SignalP"/>
    </source>
</evidence>
<dbReference type="OrthoDB" id="5426355at2759"/>
<evidence type="ECO:0000256" key="2">
    <source>
        <dbReference type="SAM" id="Phobius"/>
    </source>
</evidence>
<evidence type="ECO:0000256" key="1">
    <source>
        <dbReference type="SAM" id="MobiDB-lite"/>
    </source>
</evidence>
<comment type="caution">
    <text evidence="4">The sequence shown here is derived from an EMBL/GenBank/DDBJ whole genome shotgun (WGS) entry which is preliminary data.</text>
</comment>
<keyword evidence="5" id="KW-1185">Reference proteome</keyword>
<feature type="region of interest" description="Disordered" evidence="1">
    <location>
        <begin position="124"/>
        <end position="144"/>
    </location>
</feature>
<evidence type="ECO:0000313" key="5">
    <source>
        <dbReference type="Proteomes" id="UP000813461"/>
    </source>
</evidence>
<dbReference type="EMBL" id="JAGMVJ010000018">
    <property type="protein sequence ID" value="KAH7077406.1"/>
    <property type="molecule type" value="Genomic_DNA"/>
</dbReference>
<keyword evidence="2" id="KW-0812">Transmembrane</keyword>
<dbReference type="AlphaFoldDB" id="A0A8K0QYX2"/>
<accession>A0A8K0QYX2</accession>
<proteinExistence type="predicted"/>
<gene>
    <name evidence="4" type="ORF">FB567DRAFT_149260</name>
</gene>
<feature type="region of interest" description="Disordered" evidence="1">
    <location>
        <begin position="183"/>
        <end position="238"/>
    </location>
</feature>
<keyword evidence="3" id="KW-0732">Signal</keyword>
<feature type="compositionally biased region" description="Low complexity" evidence="1">
    <location>
        <begin position="221"/>
        <end position="237"/>
    </location>
</feature>
<evidence type="ECO:0008006" key="6">
    <source>
        <dbReference type="Google" id="ProtNLM"/>
    </source>
</evidence>
<name>A0A8K0QYX2_9PLEO</name>
<sequence>MHRAIFLLFAALMLLLAANVAAIIDYAQLPACAASCKIIGTAESICVPPAAPVSNKETYIDCFCQSAYLKTLHADGEICHVICAHEDDVMISRYYNEFCGVPVPASSSSTTTLPALTPIASSEAIEPSEAAPAPPKESEAKPRDHGAWLQDNWKYLVVAGVLIVFALVILFGLAFLHRNQKKKGAGEANPHHGMIPLHQMPATGPSRPTTSGEEEDLNNLPSPAVSSPLGSPSSPHSFQNHLIFYKEAQREIEERQARGRLPIFELPRNS</sequence>
<protein>
    <recommendedName>
        <fullName evidence="6">Integral membrane protein</fullName>
    </recommendedName>
</protein>
<feature type="chain" id="PRO_5035424065" description="Integral membrane protein" evidence="3">
    <location>
        <begin position="23"/>
        <end position="270"/>
    </location>
</feature>
<organism evidence="4 5">
    <name type="scientific">Paraphoma chrysanthemicola</name>
    <dbReference type="NCBI Taxonomy" id="798071"/>
    <lineage>
        <taxon>Eukaryota</taxon>
        <taxon>Fungi</taxon>
        <taxon>Dikarya</taxon>
        <taxon>Ascomycota</taxon>
        <taxon>Pezizomycotina</taxon>
        <taxon>Dothideomycetes</taxon>
        <taxon>Pleosporomycetidae</taxon>
        <taxon>Pleosporales</taxon>
        <taxon>Pleosporineae</taxon>
        <taxon>Phaeosphaeriaceae</taxon>
        <taxon>Paraphoma</taxon>
    </lineage>
</organism>
<keyword evidence="2" id="KW-1133">Transmembrane helix</keyword>
<keyword evidence="2" id="KW-0472">Membrane</keyword>
<dbReference type="Proteomes" id="UP000813461">
    <property type="component" value="Unassembled WGS sequence"/>
</dbReference>
<evidence type="ECO:0000313" key="4">
    <source>
        <dbReference type="EMBL" id="KAH7077406.1"/>
    </source>
</evidence>
<feature type="transmembrane region" description="Helical" evidence="2">
    <location>
        <begin position="153"/>
        <end position="176"/>
    </location>
</feature>
<feature type="signal peptide" evidence="3">
    <location>
        <begin position="1"/>
        <end position="22"/>
    </location>
</feature>
<reference evidence="4" key="1">
    <citation type="journal article" date="2021" name="Nat. Commun.">
        <title>Genetic determinants of endophytism in the Arabidopsis root mycobiome.</title>
        <authorList>
            <person name="Mesny F."/>
            <person name="Miyauchi S."/>
            <person name="Thiergart T."/>
            <person name="Pickel B."/>
            <person name="Atanasova L."/>
            <person name="Karlsson M."/>
            <person name="Huettel B."/>
            <person name="Barry K.W."/>
            <person name="Haridas S."/>
            <person name="Chen C."/>
            <person name="Bauer D."/>
            <person name="Andreopoulos W."/>
            <person name="Pangilinan J."/>
            <person name="LaButti K."/>
            <person name="Riley R."/>
            <person name="Lipzen A."/>
            <person name="Clum A."/>
            <person name="Drula E."/>
            <person name="Henrissat B."/>
            <person name="Kohler A."/>
            <person name="Grigoriev I.V."/>
            <person name="Martin F.M."/>
            <person name="Hacquard S."/>
        </authorList>
    </citation>
    <scope>NUCLEOTIDE SEQUENCE</scope>
    <source>
        <strain evidence="4">MPI-SDFR-AT-0120</strain>
    </source>
</reference>